<dbReference type="PANTHER" id="PTHR35603">
    <property type="match status" value="1"/>
</dbReference>
<evidence type="ECO:0000259" key="4">
    <source>
        <dbReference type="Pfam" id="PF05433"/>
    </source>
</evidence>
<dbReference type="GO" id="GO:0019867">
    <property type="term" value="C:outer membrane"/>
    <property type="evidence" value="ECO:0007669"/>
    <property type="project" value="InterPro"/>
</dbReference>
<evidence type="ECO:0000256" key="1">
    <source>
        <dbReference type="ARBA" id="ARBA00004370"/>
    </source>
</evidence>
<evidence type="ECO:0000256" key="2">
    <source>
        <dbReference type="ARBA" id="ARBA00023136"/>
    </source>
</evidence>
<evidence type="ECO:0000313" key="6">
    <source>
        <dbReference type="Proteomes" id="UP000193240"/>
    </source>
</evidence>
<dbReference type="Pfam" id="PF05433">
    <property type="entry name" value="Rick_17kDa_Anti"/>
    <property type="match status" value="1"/>
</dbReference>
<dbReference type="InterPro" id="IPR008816">
    <property type="entry name" value="Gly_zipper_2TM_dom"/>
</dbReference>
<dbReference type="EMBL" id="KZ107839">
    <property type="protein sequence ID" value="OSS53037.1"/>
    <property type="molecule type" value="Genomic_DNA"/>
</dbReference>
<keyword evidence="2" id="KW-0472">Membrane</keyword>
<comment type="subcellular location">
    <subcellularLocation>
        <location evidence="1">Membrane</location>
    </subcellularLocation>
</comment>
<gene>
    <name evidence="5" type="ORF">B5807_02396</name>
</gene>
<feature type="compositionally biased region" description="Basic residues" evidence="3">
    <location>
        <begin position="86"/>
        <end position="97"/>
    </location>
</feature>
<keyword evidence="6" id="KW-1185">Reference proteome</keyword>
<feature type="region of interest" description="Disordered" evidence="3">
    <location>
        <begin position="151"/>
        <end position="195"/>
    </location>
</feature>
<organism evidence="5 6">
    <name type="scientific">Epicoccum nigrum</name>
    <name type="common">Soil fungus</name>
    <name type="synonym">Epicoccum purpurascens</name>
    <dbReference type="NCBI Taxonomy" id="105696"/>
    <lineage>
        <taxon>Eukaryota</taxon>
        <taxon>Fungi</taxon>
        <taxon>Dikarya</taxon>
        <taxon>Ascomycota</taxon>
        <taxon>Pezizomycotina</taxon>
        <taxon>Dothideomycetes</taxon>
        <taxon>Pleosporomycetidae</taxon>
        <taxon>Pleosporales</taxon>
        <taxon>Pleosporineae</taxon>
        <taxon>Didymellaceae</taxon>
        <taxon>Epicoccum</taxon>
    </lineage>
</organism>
<feature type="region of interest" description="Disordered" evidence="3">
    <location>
        <begin position="1"/>
        <end position="105"/>
    </location>
</feature>
<dbReference type="Proteomes" id="UP000193240">
    <property type="component" value="Unassembled WGS sequence"/>
</dbReference>
<evidence type="ECO:0000313" key="5">
    <source>
        <dbReference type="EMBL" id="OSS53037.1"/>
    </source>
</evidence>
<name>A0A1Y2MC24_EPING</name>
<dbReference type="InterPro" id="IPR051407">
    <property type="entry name" value="Bact_OM_lipoprot/Surf_antigen"/>
</dbReference>
<evidence type="ECO:0000256" key="3">
    <source>
        <dbReference type="SAM" id="MobiDB-lite"/>
    </source>
</evidence>
<accession>A0A1Y2MC24</accession>
<feature type="compositionally biased region" description="Basic and acidic residues" evidence="3">
    <location>
        <begin position="1"/>
        <end position="22"/>
    </location>
</feature>
<protein>
    <recommendedName>
        <fullName evidence="4">Glycine zipper 2TM domain-containing protein</fullName>
    </recommendedName>
</protein>
<dbReference type="PANTHER" id="PTHR35603:SF2">
    <property type="entry name" value="OUTER MEMBRANE LIPOPROTEIN"/>
    <property type="match status" value="1"/>
</dbReference>
<sequence>MYAPERRQERDLQNQRDPRYVSDETFYYRGPDAGAVTMRGSEPYNNARGFGVQEYPQLRYDDRRPQPQRRRSSWSPQRSGRDRGHDRRVRSRSRSRSRSRDKQDRILATVAGGLIGGLLANQARKGKKYDTAATVVGAVVGGLGAREATDLWDKKKARREDSDERRDERYGDSRDRRRDDRDGRRRDDRDSRYEDRYDADYDHRRRYEDRY</sequence>
<reference evidence="5 6" key="1">
    <citation type="journal article" date="2017" name="Genome Announc.">
        <title>Genome sequence of the saprophytic ascomycete Epicoccum nigrum ICMP 19927 strain isolated from New Zealand.</title>
        <authorList>
            <person name="Fokin M."/>
            <person name="Fleetwood D."/>
            <person name="Weir B.S."/>
            <person name="Villas-Boas S.G."/>
        </authorList>
    </citation>
    <scope>NUCLEOTIDE SEQUENCE [LARGE SCALE GENOMIC DNA]</scope>
    <source>
        <strain evidence="5 6">ICMP 19927</strain>
    </source>
</reference>
<dbReference type="AlphaFoldDB" id="A0A1Y2MC24"/>
<proteinExistence type="predicted"/>
<dbReference type="InParanoid" id="A0A1Y2MC24"/>
<feature type="domain" description="Glycine zipper 2TM" evidence="4">
    <location>
        <begin position="108"/>
        <end position="148"/>
    </location>
</feature>
<dbReference type="STRING" id="105696.A0A1Y2MC24"/>